<evidence type="ECO:0000256" key="1">
    <source>
        <dbReference type="SAM" id="Coils"/>
    </source>
</evidence>
<evidence type="ECO:0000313" key="3">
    <source>
        <dbReference type="EMBL" id="CAE0364465.1"/>
    </source>
</evidence>
<proteinExistence type="predicted"/>
<dbReference type="Gene3D" id="4.10.1110.10">
    <property type="entry name" value="AN1-like Zinc finger"/>
    <property type="match status" value="1"/>
</dbReference>
<dbReference type="EMBL" id="HBIJ01007383">
    <property type="protein sequence ID" value="CAE0364465.1"/>
    <property type="molecule type" value="Transcribed_RNA"/>
</dbReference>
<gene>
    <name evidence="2" type="ORF">ALAG00032_LOCUS5205</name>
    <name evidence="3" type="ORF">ALAG00032_LOCUS5206</name>
</gene>
<organism evidence="3">
    <name type="scientific">Aureoumbra lagunensis</name>
    <dbReference type="NCBI Taxonomy" id="44058"/>
    <lineage>
        <taxon>Eukaryota</taxon>
        <taxon>Sar</taxon>
        <taxon>Stramenopiles</taxon>
        <taxon>Ochrophyta</taxon>
        <taxon>Pelagophyceae</taxon>
        <taxon>Pelagomonadales</taxon>
        <taxon>Aureoumbra</taxon>
    </lineage>
</organism>
<accession>A0A6S8C2M1</accession>
<keyword evidence="1" id="KW-0175">Coiled coil</keyword>
<evidence type="ECO:0000313" key="2">
    <source>
        <dbReference type="EMBL" id="CAE0364464.1"/>
    </source>
</evidence>
<dbReference type="EMBL" id="HBIJ01007382">
    <property type="protein sequence ID" value="CAE0364464.1"/>
    <property type="molecule type" value="Transcribed_RNA"/>
</dbReference>
<sequence length="236" mass="27388">MSEVRYQSEKEVIDDLLTGENFRKKFLKKKCAYTDCNAKFKLRFGQSSALIVRPQIGTFWCKDCGRLLCEKHRADHDCEVLKIALERSQKLTASEILEQVKRKEEEKIAAEEQLQKLKQAEKEAKAAHYQMWKHRRQIAAGKSTHVTNFVQRLSVQANEGQTRDQLLDLYTSCNRLNLRLWNEVTSPTSQFDYESYEKLIDNYTQIKQISGMICTVDGMPLDLTIDWLSSDSGEQP</sequence>
<dbReference type="SUPFAM" id="SSF118310">
    <property type="entry name" value="AN1-like Zinc finger"/>
    <property type="match status" value="1"/>
</dbReference>
<dbReference type="AlphaFoldDB" id="A0A6S8C2M1"/>
<evidence type="ECO:0008006" key="4">
    <source>
        <dbReference type="Google" id="ProtNLM"/>
    </source>
</evidence>
<protein>
    <recommendedName>
        <fullName evidence="4">AN1-type domain-containing protein</fullName>
    </recommendedName>
</protein>
<reference evidence="3" key="1">
    <citation type="submission" date="2021-01" db="EMBL/GenBank/DDBJ databases">
        <authorList>
            <person name="Corre E."/>
            <person name="Pelletier E."/>
            <person name="Niang G."/>
            <person name="Scheremetjew M."/>
            <person name="Finn R."/>
            <person name="Kale V."/>
            <person name="Holt S."/>
            <person name="Cochrane G."/>
            <person name="Meng A."/>
            <person name="Brown T."/>
            <person name="Cohen L."/>
        </authorList>
    </citation>
    <scope>NUCLEOTIDE SEQUENCE</scope>
    <source>
        <strain evidence="3">CCMP1510</strain>
    </source>
</reference>
<dbReference type="InterPro" id="IPR035896">
    <property type="entry name" value="AN1-like_Znf"/>
</dbReference>
<feature type="coiled-coil region" evidence="1">
    <location>
        <begin position="93"/>
        <end position="130"/>
    </location>
</feature>
<name>A0A6S8C2M1_9STRA</name>